<organism evidence="1 2">
    <name type="scientific">Schizopora paradoxa</name>
    <dbReference type="NCBI Taxonomy" id="27342"/>
    <lineage>
        <taxon>Eukaryota</taxon>
        <taxon>Fungi</taxon>
        <taxon>Dikarya</taxon>
        <taxon>Basidiomycota</taxon>
        <taxon>Agaricomycotina</taxon>
        <taxon>Agaricomycetes</taxon>
        <taxon>Hymenochaetales</taxon>
        <taxon>Schizoporaceae</taxon>
        <taxon>Schizopora</taxon>
    </lineage>
</organism>
<accession>A0A0H2R2I3</accession>
<gene>
    <name evidence="1" type="ORF">SCHPADRAFT_793484</name>
</gene>
<reference evidence="1 2" key="1">
    <citation type="submission" date="2015-04" db="EMBL/GenBank/DDBJ databases">
        <title>Complete genome sequence of Schizopora paradoxa KUC8140, a cosmopolitan wood degrader in East Asia.</title>
        <authorList>
            <consortium name="DOE Joint Genome Institute"/>
            <person name="Min B."/>
            <person name="Park H."/>
            <person name="Jang Y."/>
            <person name="Kim J.-J."/>
            <person name="Kim K.H."/>
            <person name="Pangilinan J."/>
            <person name="Lipzen A."/>
            <person name="Riley R."/>
            <person name="Grigoriev I.V."/>
            <person name="Spatafora J.W."/>
            <person name="Choi I.-G."/>
        </authorList>
    </citation>
    <scope>NUCLEOTIDE SEQUENCE [LARGE SCALE GENOMIC DNA]</scope>
    <source>
        <strain evidence="1 2">KUC8140</strain>
    </source>
</reference>
<dbReference type="OrthoDB" id="3263571at2759"/>
<keyword evidence="2" id="KW-1185">Reference proteome</keyword>
<sequence length="87" mass="10281">PPPFDGSRELGDAFIKSCMLYLQLRSNDFPSVTESIGWVLSFMNSGRAQEWRSNVLQYYMDHEQMYQWTTIDEFVAEFKTEFLPLNE</sequence>
<proteinExistence type="predicted"/>
<name>A0A0H2R2I3_9AGAM</name>
<feature type="non-terminal residue" evidence="1">
    <location>
        <position position="1"/>
    </location>
</feature>
<evidence type="ECO:0000313" key="1">
    <source>
        <dbReference type="EMBL" id="KLO03718.1"/>
    </source>
</evidence>
<dbReference type="InParanoid" id="A0A0H2R2I3"/>
<dbReference type="EMBL" id="KQ087143">
    <property type="protein sequence ID" value="KLO03718.1"/>
    <property type="molecule type" value="Genomic_DNA"/>
</dbReference>
<protein>
    <recommendedName>
        <fullName evidence="3">Retrotransposon gag domain-containing protein</fullName>
    </recommendedName>
</protein>
<dbReference type="Proteomes" id="UP000053477">
    <property type="component" value="Unassembled WGS sequence"/>
</dbReference>
<evidence type="ECO:0000313" key="2">
    <source>
        <dbReference type="Proteomes" id="UP000053477"/>
    </source>
</evidence>
<feature type="non-terminal residue" evidence="1">
    <location>
        <position position="87"/>
    </location>
</feature>
<evidence type="ECO:0008006" key="3">
    <source>
        <dbReference type="Google" id="ProtNLM"/>
    </source>
</evidence>
<dbReference type="AlphaFoldDB" id="A0A0H2R2I3"/>